<comment type="caution">
    <text evidence="2">The sequence shown here is derived from an EMBL/GenBank/DDBJ whole genome shotgun (WGS) entry which is preliminary data.</text>
</comment>
<evidence type="ECO:0000256" key="1">
    <source>
        <dbReference type="SAM" id="MobiDB-lite"/>
    </source>
</evidence>
<evidence type="ECO:0000313" key="2">
    <source>
        <dbReference type="EMBL" id="KAF6023684.1"/>
    </source>
</evidence>
<reference evidence="2" key="1">
    <citation type="submission" date="2020-06" db="EMBL/GenBank/DDBJ databases">
        <title>Draft genome of Bugula neritina, a colonial animal packing powerful symbionts and potential medicines.</title>
        <authorList>
            <person name="Rayko M."/>
        </authorList>
    </citation>
    <scope>NUCLEOTIDE SEQUENCE [LARGE SCALE GENOMIC DNA]</scope>
    <source>
        <strain evidence="2">Kwan_BN1</strain>
    </source>
</reference>
<feature type="compositionally biased region" description="Polar residues" evidence="1">
    <location>
        <begin position="1"/>
        <end position="23"/>
    </location>
</feature>
<organism evidence="2 3">
    <name type="scientific">Bugula neritina</name>
    <name type="common">Brown bryozoan</name>
    <name type="synonym">Sertularia neritina</name>
    <dbReference type="NCBI Taxonomy" id="10212"/>
    <lineage>
        <taxon>Eukaryota</taxon>
        <taxon>Metazoa</taxon>
        <taxon>Spiralia</taxon>
        <taxon>Lophotrochozoa</taxon>
        <taxon>Bryozoa</taxon>
        <taxon>Gymnolaemata</taxon>
        <taxon>Cheilostomatida</taxon>
        <taxon>Flustrina</taxon>
        <taxon>Buguloidea</taxon>
        <taxon>Bugulidae</taxon>
        <taxon>Bugula</taxon>
    </lineage>
</organism>
<accession>A0A7J7JDG1</accession>
<name>A0A7J7JDG1_BUGNE</name>
<dbReference type="EMBL" id="VXIV02002678">
    <property type="protein sequence ID" value="KAF6023684.1"/>
    <property type="molecule type" value="Genomic_DNA"/>
</dbReference>
<feature type="region of interest" description="Disordered" evidence="1">
    <location>
        <begin position="56"/>
        <end position="76"/>
    </location>
</feature>
<dbReference type="AlphaFoldDB" id="A0A7J7JDG1"/>
<gene>
    <name evidence="2" type="ORF">EB796_018012</name>
</gene>
<feature type="region of interest" description="Disordered" evidence="1">
    <location>
        <begin position="1"/>
        <end position="25"/>
    </location>
</feature>
<protein>
    <submittedName>
        <fullName evidence="2">Uncharacterized protein</fullName>
    </submittedName>
</protein>
<sequence>MHFLNTWSSEECVNSRSHSTEPSHQLFPEHIAPIELPAHNAYFEDSSPYYHQQLSPSLPNITTEETAHRVTMSHHR</sequence>
<evidence type="ECO:0000313" key="3">
    <source>
        <dbReference type="Proteomes" id="UP000593567"/>
    </source>
</evidence>
<proteinExistence type="predicted"/>
<keyword evidence="3" id="KW-1185">Reference proteome</keyword>
<dbReference type="Proteomes" id="UP000593567">
    <property type="component" value="Unassembled WGS sequence"/>
</dbReference>